<dbReference type="AlphaFoldDB" id="A0A5B0QW85"/>
<comment type="caution">
    <text evidence="2">The sequence shown here is derived from an EMBL/GenBank/DDBJ whole genome shotgun (WGS) entry which is preliminary data.</text>
</comment>
<dbReference type="EMBL" id="VSWC01000002">
    <property type="protein sequence ID" value="KAA1117420.1"/>
    <property type="molecule type" value="Genomic_DNA"/>
</dbReference>
<evidence type="ECO:0000256" key="1">
    <source>
        <dbReference type="SAM" id="MobiDB-lite"/>
    </source>
</evidence>
<feature type="compositionally biased region" description="Basic and acidic residues" evidence="1">
    <location>
        <begin position="94"/>
        <end position="105"/>
    </location>
</feature>
<gene>
    <name evidence="2" type="ORF">PGT21_006910</name>
</gene>
<feature type="region of interest" description="Disordered" evidence="1">
    <location>
        <begin position="94"/>
        <end position="126"/>
    </location>
</feature>
<proteinExistence type="predicted"/>
<evidence type="ECO:0000313" key="2">
    <source>
        <dbReference type="EMBL" id="KAA1117420.1"/>
    </source>
</evidence>
<reference evidence="2 3" key="1">
    <citation type="submission" date="2019-05" db="EMBL/GenBank/DDBJ databases">
        <title>Emergence of the Ug99 lineage of the wheat stem rust pathogen through somatic hybridization.</title>
        <authorList>
            <person name="Li F."/>
            <person name="Upadhyaya N.M."/>
            <person name="Sperschneider J."/>
            <person name="Matny O."/>
            <person name="Nguyen-Phuc H."/>
            <person name="Mago R."/>
            <person name="Raley C."/>
            <person name="Miller M.E."/>
            <person name="Silverstein K.A.T."/>
            <person name="Henningsen E."/>
            <person name="Hirsch C.D."/>
            <person name="Visser B."/>
            <person name="Pretorius Z.A."/>
            <person name="Steffenson B.J."/>
            <person name="Schwessinger B."/>
            <person name="Dodds P.N."/>
            <person name="Figueroa M."/>
        </authorList>
    </citation>
    <scope>NUCLEOTIDE SEQUENCE [LARGE SCALE GENOMIC DNA]</scope>
    <source>
        <strain evidence="2">21-0</strain>
    </source>
</reference>
<dbReference type="Proteomes" id="UP000324748">
    <property type="component" value="Unassembled WGS sequence"/>
</dbReference>
<protein>
    <submittedName>
        <fullName evidence="2">Uncharacterized protein</fullName>
    </submittedName>
</protein>
<accession>A0A5B0QW85</accession>
<keyword evidence="3" id="KW-1185">Reference proteome</keyword>
<sequence length="137" mass="14639">MDGQYRKGGGCVSTDWWSGEAGGQSSRADLAIQAECNGGLAVGALDGLEDDWLVVEIHGSIDQTNNNLANIANCPATKRETPSRPFSPLECCEKKGQSGRGDKYVEPSPAGIKRPVGSNNRTKLSSPGLLRKMFSNW</sequence>
<organism evidence="2 3">
    <name type="scientific">Puccinia graminis f. sp. tritici</name>
    <dbReference type="NCBI Taxonomy" id="56615"/>
    <lineage>
        <taxon>Eukaryota</taxon>
        <taxon>Fungi</taxon>
        <taxon>Dikarya</taxon>
        <taxon>Basidiomycota</taxon>
        <taxon>Pucciniomycotina</taxon>
        <taxon>Pucciniomycetes</taxon>
        <taxon>Pucciniales</taxon>
        <taxon>Pucciniaceae</taxon>
        <taxon>Puccinia</taxon>
    </lineage>
</organism>
<evidence type="ECO:0000313" key="3">
    <source>
        <dbReference type="Proteomes" id="UP000324748"/>
    </source>
</evidence>
<name>A0A5B0QW85_PUCGR</name>